<keyword evidence="1" id="KW-0812">Transmembrane</keyword>
<name>A0A0J7IX20_9FLAO</name>
<gene>
    <name evidence="2" type="ORF">ACM44_12775</name>
</gene>
<feature type="transmembrane region" description="Helical" evidence="1">
    <location>
        <begin position="36"/>
        <end position="60"/>
    </location>
</feature>
<evidence type="ECO:0000313" key="3">
    <source>
        <dbReference type="Proteomes" id="UP000035900"/>
    </source>
</evidence>
<dbReference type="STRING" id="1304281.ACM44_12775"/>
<reference evidence="2 3" key="1">
    <citation type="journal article" date="2004" name="Int. J. Syst. Evol. Microbiol.">
        <title>Kaistella koreensis gen. nov., sp. nov., a novel member of the Chryseobacterium-Bergeyella-Riemerella branch.</title>
        <authorList>
            <person name="Kim M.K."/>
            <person name="Im W.T."/>
            <person name="Shin Y.K."/>
            <person name="Lim J.H."/>
            <person name="Kim S.H."/>
            <person name="Lee B.C."/>
            <person name="Park M.Y."/>
            <person name="Lee K.Y."/>
            <person name="Lee S.T."/>
        </authorList>
    </citation>
    <scope>NUCLEOTIDE SEQUENCE [LARGE SCALE GENOMIC DNA]</scope>
    <source>
        <strain evidence="2 3">CCUG 49689</strain>
    </source>
</reference>
<comment type="caution">
    <text evidence="2">The sequence shown here is derived from an EMBL/GenBank/DDBJ whole genome shotgun (WGS) entry which is preliminary data.</text>
</comment>
<dbReference type="RefSeq" id="WP_048500437.1">
    <property type="nucleotide sequence ID" value="NZ_LFNG01000021.1"/>
</dbReference>
<evidence type="ECO:0000256" key="1">
    <source>
        <dbReference type="SAM" id="Phobius"/>
    </source>
</evidence>
<keyword evidence="1" id="KW-1133">Transmembrane helix</keyword>
<dbReference type="OrthoDB" id="1263058at2"/>
<proteinExistence type="predicted"/>
<protein>
    <submittedName>
        <fullName evidence="2">Uncharacterized protein</fullName>
    </submittedName>
</protein>
<feature type="transmembrane region" description="Helical" evidence="1">
    <location>
        <begin position="72"/>
        <end position="94"/>
    </location>
</feature>
<keyword evidence="1" id="KW-0472">Membrane</keyword>
<dbReference type="EMBL" id="LFNG01000021">
    <property type="protein sequence ID" value="KMQ70359.1"/>
    <property type="molecule type" value="Genomic_DNA"/>
</dbReference>
<dbReference type="Proteomes" id="UP000035900">
    <property type="component" value="Unassembled WGS sequence"/>
</dbReference>
<evidence type="ECO:0000313" key="2">
    <source>
        <dbReference type="EMBL" id="KMQ70359.1"/>
    </source>
</evidence>
<dbReference type="PATRIC" id="fig|1304281.5.peg.2753"/>
<organism evidence="2 3">
    <name type="scientific">Chryseobacterium koreense CCUG 49689</name>
    <dbReference type="NCBI Taxonomy" id="1304281"/>
    <lineage>
        <taxon>Bacteria</taxon>
        <taxon>Pseudomonadati</taxon>
        <taxon>Bacteroidota</taxon>
        <taxon>Flavobacteriia</taxon>
        <taxon>Flavobacteriales</taxon>
        <taxon>Weeksellaceae</taxon>
        <taxon>Chryseobacterium group</taxon>
        <taxon>Chryseobacterium</taxon>
    </lineage>
</organism>
<sequence>MKTFEQKPIGKHVFVTFWFIGTILLFAFYFSKSDLLLMFGIYYVILAVVINLLILLHEFLQAVNEFTMRSKYWISCLYILANLPITCLYLYIIFQIL</sequence>
<keyword evidence="3" id="KW-1185">Reference proteome</keyword>
<accession>A0A0J7IX20</accession>
<dbReference type="AlphaFoldDB" id="A0A0J7IX20"/>
<feature type="transmembrane region" description="Helical" evidence="1">
    <location>
        <begin position="12"/>
        <end position="30"/>
    </location>
</feature>